<proteinExistence type="predicted"/>
<evidence type="ECO:0000256" key="4">
    <source>
        <dbReference type="ARBA" id="ARBA00022729"/>
    </source>
</evidence>
<feature type="domain" description="EGF-like" evidence="13">
    <location>
        <begin position="444"/>
        <end position="481"/>
    </location>
</feature>
<dbReference type="Pfam" id="PF01437">
    <property type="entry name" value="PSI"/>
    <property type="match status" value="1"/>
</dbReference>
<evidence type="ECO:0000256" key="6">
    <source>
        <dbReference type="ARBA" id="ARBA00022989"/>
    </source>
</evidence>
<evidence type="ECO:0000256" key="2">
    <source>
        <dbReference type="ARBA" id="ARBA00022536"/>
    </source>
</evidence>
<dbReference type="PANTHER" id="PTHR13055:SF12">
    <property type="entry name" value="LD40707P"/>
    <property type="match status" value="1"/>
</dbReference>
<dbReference type="PROSITE" id="PS00010">
    <property type="entry name" value="ASX_HYDROXYL"/>
    <property type="match status" value="2"/>
</dbReference>
<organism evidence="14 15">
    <name type="scientific">Saccoglossus kowalevskii</name>
    <name type="common">Acorn worm</name>
    <dbReference type="NCBI Taxonomy" id="10224"/>
    <lineage>
        <taxon>Eukaryota</taxon>
        <taxon>Metazoa</taxon>
        <taxon>Hemichordata</taxon>
        <taxon>Enteropneusta</taxon>
        <taxon>Harrimaniidae</taxon>
        <taxon>Saccoglossus</taxon>
    </lineage>
</organism>
<keyword evidence="4 12" id="KW-0732">Signal</keyword>
<dbReference type="InterPro" id="IPR002165">
    <property type="entry name" value="Plexin_repeat"/>
</dbReference>
<evidence type="ECO:0000256" key="1">
    <source>
        <dbReference type="ARBA" id="ARBA00004479"/>
    </source>
</evidence>
<feature type="disulfide bond" evidence="10">
    <location>
        <begin position="392"/>
        <end position="401"/>
    </location>
</feature>
<dbReference type="CDD" id="cd00054">
    <property type="entry name" value="EGF_CA"/>
    <property type="match status" value="3"/>
</dbReference>
<dbReference type="GeneID" id="102805196"/>
<name>A0ABM0MC87_SACKO</name>
<dbReference type="InterPro" id="IPR009030">
    <property type="entry name" value="Growth_fac_rcpt_cys_sf"/>
</dbReference>
<feature type="signal peptide" evidence="12">
    <location>
        <begin position="1"/>
        <end position="19"/>
    </location>
</feature>
<accession>A0ABM0MC87</accession>
<dbReference type="SMART" id="SM00423">
    <property type="entry name" value="PSI"/>
    <property type="match status" value="1"/>
</dbReference>
<protein>
    <submittedName>
        <fullName evidence="15">Plexin domain-containing protein 2-like</fullName>
    </submittedName>
</protein>
<keyword evidence="9" id="KW-0325">Glycoprotein</keyword>
<dbReference type="InterPro" id="IPR018097">
    <property type="entry name" value="EGF_Ca-bd_CS"/>
</dbReference>
<feature type="disulfide bond" evidence="10">
    <location>
        <begin position="370"/>
        <end position="380"/>
    </location>
</feature>
<reference evidence="15" key="1">
    <citation type="submission" date="2025-08" db="UniProtKB">
        <authorList>
            <consortium name="RefSeq"/>
        </authorList>
    </citation>
    <scope>IDENTIFICATION</scope>
    <source>
        <tissue evidence="15">Testes</tissue>
    </source>
</reference>
<evidence type="ECO:0000256" key="8">
    <source>
        <dbReference type="ARBA" id="ARBA00023157"/>
    </source>
</evidence>
<evidence type="ECO:0000256" key="12">
    <source>
        <dbReference type="SAM" id="SignalP"/>
    </source>
</evidence>
<keyword evidence="14" id="KW-1185">Reference proteome</keyword>
<feature type="chain" id="PRO_5046691618" evidence="12">
    <location>
        <begin position="20"/>
        <end position="585"/>
    </location>
</feature>
<dbReference type="SMART" id="SM00179">
    <property type="entry name" value="EGF_CA"/>
    <property type="match status" value="3"/>
</dbReference>
<dbReference type="PROSITE" id="PS50026">
    <property type="entry name" value="EGF_3"/>
    <property type="match status" value="3"/>
</dbReference>
<dbReference type="InterPro" id="IPR000152">
    <property type="entry name" value="EGF-type_Asp/Asn_hydroxyl_site"/>
</dbReference>
<evidence type="ECO:0000313" key="14">
    <source>
        <dbReference type="Proteomes" id="UP000694865"/>
    </source>
</evidence>
<dbReference type="PROSITE" id="PS00022">
    <property type="entry name" value="EGF_1"/>
    <property type="match status" value="3"/>
</dbReference>
<dbReference type="PROSITE" id="PS01186">
    <property type="entry name" value="EGF_2"/>
    <property type="match status" value="2"/>
</dbReference>
<gene>
    <name evidence="15" type="primary">LOC102805196</name>
</gene>
<feature type="disulfide bond" evidence="10">
    <location>
        <begin position="430"/>
        <end position="439"/>
    </location>
</feature>
<evidence type="ECO:0000256" key="9">
    <source>
        <dbReference type="ARBA" id="ARBA00023180"/>
    </source>
</evidence>
<dbReference type="InterPro" id="IPR000742">
    <property type="entry name" value="EGF"/>
</dbReference>
<feature type="domain" description="EGF-like" evidence="13">
    <location>
        <begin position="366"/>
        <end position="402"/>
    </location>
</feature>
<evidence type="ECO:0000313" key="15">
    <source>
        <dbReference type="RefSeq" id="XP_006817628.1"/>
    </source>
</evidence>
<evidence type="ECO:0000256" key="11">
    <source>
        <dbReference type="SAM" id="Phobius"/>
    </source>
</evidence>
<dbReference type="Proteomes" id="UP000694865">
    <property type="component" value="Unplaced"/>
</dbReference>
<feature type="disulfide bond" evidence="10">
    <location>
        <begin position="471"/>
        <end position="480"/>
    </location>
</feature>
<dbReference type="SUPFAM" id="SSF57184">
    <property type="entry name" value="Growth factor receptor domain"/>
    <property type="match status" value="1"/>
</dbReference>
<keyword evidence="7 11" id="KW-0472">Membrane</keyword>
<dbReference type="Pfam" id="PF00008">
    <property type="entry name" value="EGF"/>
    <property type="match status" value="3"/>
</dbReference>
<keyword evidence="2 10" id="KW-0245">EGF-like domain</keyword>
<dbReference type="Gene3D" id="2.10.25.10">
    <property type="entry name" value="Laminin"/>
    <property type="match status" value="3"/>
</dbReference>
<dbReference type="InterPro" id="IPR031152">
    <property type="entry name" value="PLXDC"/>
</dbReference>
<evidence type="ECO:0000256" key="3">
    <source>
        <dbReference type="ARBA" id="ARBA00022692"/>
    </source>
</evidence>
<comment type="subcellular location">
    <subcellularLocation>
        <location evidence="1">Membrane</location>
        <topology evidence="1">Single-pass type I membrane protein</topology>
    </subcellularLocation>
</comment>
<dbReference type="SMART" id="SM00181">
    <property type="entry name" value="EGF"/>
    <property type="match status" value="3"/>
</dbReference>
<keyword evidence="6 11" id="KW-1133">Transmembrane helix</keyword>
<evidence type="ECO:0000256" key="10">
    <source>
        <dbReference type="PROSITE-ProRule" id="PRU00076"/>
    </source>
</evidence>
<evidence type="ECO:0000256" key="7">
    <source>
        <dbReference type="ARBA" id="ARBA00023136"/>
    </source>
</evidence>
<dbReference type="PANTHER" id="PTHR13055">
    <property type="entry name" value="TUMOR ENDOTHELIAL MARKER 7 RELATED"/>
    <property type="match status" value="1"/>
</dbReference>
<dbReference type="InterPro" id="IPR016201">
    <property type="entry name" value="PSI"/>
</dbReference>
<keyword evidence="8 10" id="KW-1015">Disulfide bond</keyword>
<feature type="transmembrane region" description="Helical" evidence="11">
    <location>
        <begin position="518"/>
        <end position="543"/>
    </location>
</feature>
<comment type="caution">
    <text evidence="10">Lacks conserved residue(s) required for the propagation of feature annotation.</text>
</comment>
<evidence type="ECO:0000259" key="13">
    <source>
        <dbReference type="PROSITE" id="PS50026"/>
    </source>
</evidence>
<dbReference type="PROSITE" id="PS01187">
    <property type="entry name" value="EGF_CA"/>
    <property type="match status" value="1"/>
</dbReference>
<keyword evidence="5" id="KW-0677">Repeat</keyword>
<sequence>MESSAAFLYLTCLLLTIVAEKINHLDYNVDHLPNHHRDLDAVVEFVTGGHRRNARDADQNETNYVVEEIQHSYYTASYYGHETNVVDDYWVATDIEDTHDLLSNRHRTGVMQSLSFTFPFYGHDVNNVVVATGGFIYLGSYIHKWLAATQYISPLMANFDPSYSDQSTVRIHDNDGIFTTEWNNVFLADHTEAGNFTFQCSLHRDGRIVFAYKQIAKPIANISDSNHPVKVGLADAYYQDTPIGRGMVRRTIYEYHSIGLEITGVESGGAILLQPQPTCNEFTSCDQCTSSQIGFNCSWCEVTEKCSSGFDRHRQEWVISECDKHGVKWQHQCPVTTTPTLTTSTATTVVTLPPRSHTTTSVPNLDVNPCLSNPCSHGICAVNNHGNYACDCNPGFIGKTCGINIDECASNPCLHDARCTDGINKYYCDCLPGYEGAQCQKIIEMDFCAELTPCLNGGTCINEVDGYHCKCMLNWHGKTCQKKGFISDTSNDIPNGEPVKQVQDDVNRSPSSGRSGTVVGGVFGILITIVVIVVLIGWTAYAYRFPTTKSGILLIEMRRCQCLRRKDRAERYHVNLNKVVLESEA</sequence>
<dbReference type="InterPro" id="IPR001881">
    <property type="entry name" value="EGF-like_Ca-bd_dom"/>
</dbReference>
<keyword evidence="3 11" id="KW-0812">Transmembrane</keyword>
<evidence type="ECO:0000256" key="5">
    <source>
        <dbReference type="ARBA" id="ARBA00022737"/>
    </source>
</evidence>
<dbReference type="RefSeq" id="XP_006817628.1">
    <property type="nucleotide sequence ID" value="XM_006817565.1"/>
</dbReference>
<feature type="domain" description="EGF-like" evidence="13">
    <location>
        <begin position="404"/>
        <end position="440"/>
    </location>
</feature>